<dbReference type="GO" id="GO:0016747">
    <property type="term" value="F:acyltransferase activity, transferring groups other than amino-acyl groups"/>
    <property type="evidence" value="ECO:0007669"/>
    <property type="project" value="InterPro"/>
</dbReference>
<evidence type="ECO:0000313" key="5">
    <source>
        <dbReference type="Proteomes" id="UP000051888"/>
    </source>
</evidence>
<dbReference type="InterPro" id="IPR016181">
    <property type="entry name" value="Acyl_CoA_acyltransferase"/>
</dbReference>
<comment type="caution">
    <text evidence="4">The sequence shown here is derived from an EMBL/GenBank/DDBJ whole genome shotgun (WGS) entry which is preliminary data.</text>
</comment>
<dbReference type="OrthoDB" id="156739at2"/>
<sequence length="317" mass="36732">MTATSIRLFQNEDTDKIVQLLNENAEHLQTKATTTIEEFNQFLDEPGEEIRENTFVGWNGDQVIAYQSLCFVRSDEYINVYSYGTVHHQHRRKGIGSLLLKNTLKYLNQRAAQEKKKIIYNQMVTVNQAGQNELAEKFGLEKNTDLYSYKWTKSNSAPKQPILPNGYHFFTPTHRDAKDWAKIDNEAFSWRKNNDGMNPENVIYEFNSLEFSPDYYILCKNENNDPIGFICGREEEPQHAVISTLAVRPSYQGQGIGKALLHEVIKRMVAHNIQQIRLSVDANNPTSAINLYEKSGFTMDNRMIHYYYEINPMKEVL</sequence>
<keyword evidence="1" id="KW-0808">Transferase</keyword>
<dbReference type="Gene3D" id="3.40.630.30">
    <property type="match status" value="1"/>
</dbReference>
<dbReference type="PATRIC" id="fig|157838.3.peg.5294"/>
<dbReference type="Pfam" id="PF00583">
    <property type="entry name" value="Acetyltransf_1"/>
    <property type="match status" value="2"/>
</dbReference>
<dbReference type="RefSeq" id="WP_055742309.1">
    <property type="nucleotide sequence ID" value="NZ_JAAIWL010000002.1"/>
</dbReference>
<dbReference type="Proteomes" id="UP000051888">
    <property type="component" value="Unassembled WGS sequence"/>
</dbReference>
<feature type="domain" description="N-acetyltransferase" evidence="3">
    <location>
        <begin position="4"/>
        <end position="164"/>
    </location>
</feature>
<dbReference type="CDD" id="cd04301">
    <property type="entry name" value="NAT_SF"/>
    <property type="match status" value="2"/>
</dbReference>
<evidence type="ECO:0000259" key="3">
    <source>
        <dbReference type="PROSITE" id="PS51186"/>
    </source>
</evidence>
<dbReference type="EMBL" id="LJJC01000015">
    <property type="protein sequence ID" value="KQL50704.1"/>
    <property type="molecule type" value="Genomic_DNA"/>
</dbReference>
<name>A0A0Q3T9H7_9BACI</name>
<evidence type="ECO:0000256" key="2">
    <source>
        <dbReference type="ARBA" id="ARBA00023315"/>
    </source>
</evidence>
<organism evidence="4 5">
    <name type="scientific">Heyndrickxia shackletonii</name>
    <dbReference type="NCBI Taxonomy" id="157838"/>
    <lineage>
        <taxon>Bacteria</taxon>
        <taxon>Bacillati</taxon>
        <taxon>Bacillota</taxon>
        <taxon>Bacilli</taxon>
        <taxon>Bacillales</taxon>
        <taxon>Bacillaceae</taxon>
        <taxon>Heyndrickxia</taxon>
    </lineage>
</organism>
<dbReference type="PANTHER" id="PTHR43420">
    <property type="entry name" value="ACETYLTRANSFERASE"/>
    <property type="match status" value="1"/>
</dbReference>
<proteinExistence type="predicted"/>
<dbReference type="InterPro" id="IPR000182">
    <property type="entry name" value="GNAT_dom"/>
</dbReference>
<gene>
    <name evidence="4" type="ORF">AN964_24050</name>
</gene>
<keyword evidence="5" id="KW-1185">Reference proteome</keyword>
<dbReference type="InterPro" id="IPR050680">
    <property type="entry name" value="YpeA/RimI_acetyltransf"/>
</dbReference>
<dbReference type="PROSITE" id="PS51186">
    <property type="entry name" value="GNAT"/>
    <property type="match status" value="2"/>
</dbReference>
<dbReference type="SUPFAM" id="SSF55729">
    <property type="entry name" value="Acyl-CoA N-acyltransferases (Nat)"/>
    <property type="match status" value="2"/>
</dbReference>
<evidence type="ECO:0000313" key="4">
    <source>
        <dbReference type="EMBL" id="KQL50704.1"/>
    </source>
</evidence>
<dbReference type="PANTHER" id="PTHR43420:SF44">
    <property type="entry name" value="ACETYLTRANSFERASE YPEA"/>
    <property type="match status" value="1"/>
</dbReference>
<protein>
    <recommendedName>
        <fullName evidence="3">N-acetyltransferase domain-containing protein</fullName>
    </recommendedName>
</protein>
<accession>A0A0Q3T9H7</accession>
<dbReference type="AlphaFoldDB" id="A0A0Q3T9H7"/>
<feature type="domain" description="N-acetyltransferase" evidence="3">
    <location>
        <begin position="167"/>
        <end position="314"/>
    </location>
</feature>
<keyword evidence="2" id="KW-0012">Acyltransferase</keyword>
<evidence type="ECO:0000256" key="1">
    <source>
        <dbReference type="ARBA" id="ARBA00022679"/>
    </source>
</evidence>
<reference evidence="4 5" key="1">
    <citation type="submission" date="2015-09" db="EMBL/GenBank/DDBJ databases">
        <title>Genome sequencing project for genomic taxonomy and phylogenomics of Bacillus-like bacteria.</title>
        <authorList>
            <person name="Liu B."/>
            <person name="Wang J."/>
            <person name="Zhu Y."/>
            <person name="Liu G."/>
            <person name="Chen Q."/>
            <person name="Chen Z."/>
            <person name="Lan J."/>
            <person name="Che J."/>
            <person name="Ge C."/>
            <person name="Shi H."/>
            <person name="Pan Z."/>
            <person name="Liu X."/>
        </authorList>
    </citation>
    <scope>NUCLEOTIDE SEQUENCE [LARGE SCALE GENOMIC DNA]</scope>
    <source>
        <strain evidence="4 5">LMG 18435</strain>
    </source>
</reference>